<dbReference type="GO" id="GO:0016887">
    <property type="term" value="F:ATP hydrolysis activity"/>
    <property type="evidence" value="ECO:0007669"/>
    <property type="project" value="InterPro"/>
</dbReference>
<evidence type="ECO:0000256" key="6">
    <source>
        <dbReference type="ARBA" id="ARBA00022840"/>
    </source>
</evidence>
<keyword evidence="2" id="KW-0813">Transport</keyword>
<feature type="transmembrane region" description="Helical" evidence="9">
    <location>
        <begin position="269"/>
        <end position="286"/>
    </location>
</feature>
<evidence type="ECO:0000259" key="11">
    <source>
        <dbReference type="PROSITE" id="PS50929"/>
    </source>
</evidence>
<dbReference type="InterPro" id="IPR017871">
    <property type="entry name" value="ABC_transporter-like_CS"/>
</dbReference>
<reference evidence="13" key="1">
    <citation type="submission" date="2017-06" db="EMBL/GenBank/DDBJ databases">
        <authorList>
            <person name="Varghese N."/>
            <person name="Submissions S."/>
        </authorList>
    </citation>
    <scope>NUCLEOTIDE SEQUENCE [LARGE SCALE GENOMIC DNA]</scope>
    <source>
        <strain evidence="13">DSM 11116</strain>
    </source>
</reference>
<evidence type="ECO:0000256" key="7">
    <source>
        <dbReference type="ARBA" id="ARBA00022989"/>
    </source>
</evidence>
<dbReference type="InterPro" id="IPR039421">
    <property type="entry name" value="Type_1_exporter"/>
</dbReference>
<dbReference type="GO" id="GO:0005886">
    <property type="term" value="C:plasma membrane"/>
    <property type="evidence" value="ECO:0007669"/>
    <property type="project" value="UniProtKB-SubCell"/>
</dbReference>
<dbReference type="SUPFAM" id="SSF90123">
    <property type="entry name" value="ABC transporter transmembrane region"/>
    <property type="match status" value="1"/>
</dbReference>
<keyword evidence="7 9" id="KW-1133">Transmembrane helix</keyword>
<dbReference type="SUPFAM" id="SSF52540">
    <property type="entry name" value="P-loop containing nucleoside triphosphate hydrolases"/>
    <property type="match status" value="1"/>
</dbReference>
<dbReference type="EMBL" id="FYEW01000001">
    <property type="protein sequence ID" value="SNC67754.1"/>
    <property type="molecule type" value="Genomic_DNA"/>
</dbReference>
<comment type="subcellular location">
    <subcellularLocation>
        <location evidence="1">Cell membrane</location>
        <topology evidence="1">Multi-pass membrane protein</topology>
    </subcellularLocation>
</comment>
<keyword evidence="8 9" id="KW-0472">Membrane</keyword>
<keyword evidence="13" id="KW-1185">Reference proteome</keyword>
<evidence type="ECO:0000259" key="10">
    <source>
        <dbReference type="PROSITE" id="PS50893"/>
    </source>
</evidence>
<feature type="domain" description="ABC transmembrane type-1" evidence="11">
    <location>
        <begin position="1"/>
        <end position="301"/>
    </location>
</feature>
<dbReference type="Proteomes" id="UP000198131">
    <property type="component" value="Unassembled WGS sequence"/>
</dbReference>
<keyword evidence="5" id="KW-0547">Nucleotide-binding</keyword>
<keyword evidence="3" id="KW-1003">Cell membrane</keyword>
<keyword evidence="4 9" id="KW-0812">Transmembrane</keyword>
<feature type="transmembrane region" description="Helical" evidence="9">
    <location>
        <begin position="53"/>
        <end position="71"/>
    </location>
</feature>
<evidence type="ECO:0000256" key="2">
    <source>
        <dbReference type="ARBA" id="ARBA00022448"/>
    </source>
</evidence>
<feature type="transmembrane region" description="Helical" evidence="9">
    <location>
        <begin position="133"/>
        <end position="152"/>
    </location>
</feature>
<evidence type="ECO:0000256" key="9">
    <source>
        <dbReference type="SAM" id="Phobius"/>
    </source>
</evidence>
<feature type="transmembrane region" description="Helical" evidence="9">
    <location>
        <begin position="158"/>
        <end position="176"/>
    </location>
</feature>
<dbReference type="GO" id="GO:0140359">
    <property type="term" value="F:ABC-type transporter activity"/>
    <property type="evidence" value="ECO:0007669"/>
    <property type="project" value="InterPro"/>
</dbReference>
<dbReference type="GO" id="GO:0034040">
    <property type="term" value="F:ATPase-coupled lipid transmembrane transporter activity"/>
    <property type="evidence" value="ECO:0007669"/>
    <property type="project" value="TreeGrafter"/>
</dbReference>
<dbReference type="PROSITE" id="PS50893">
    <property type="entry name" value="ABC_TRANSPORTER_2"/>
    <property type="match status" value="1"/>
</dbReference>
<feature type="domain" description="ABC transporter" evidence="10">
    <location>
        <begin position="332"/>
        <end position="559"/>
    </location>
</feature>
<evidence type="ECO:0000256" key="5">
    <source>
        <dbReference type="ARBA" id="ARBA00022741"/>
    </source>
</evidence>
<evidence type="ECO:0000313" key="13">
    <source>
        <dbReference type="Proteomes" id="UP000198131"/>
    </source>
</evidence>
<feature type="transmembrane region" description="Helical" evidence="9">
    <location>
        <begin position="245"/>
        <end position="263"/>
    </location>
</feature>
<dbReference type="InterPro" id="IPR027417">
    <property type="entry name" value="P-loop_NTPase"/>
</dbReference>
<gene>
    <name evidence="12" type="ORF">SAMN06265337_2058</name>
</gene>
<dbReference type="InterPro" id="IPR036640">
    <property type="entry name" value="ABC1_TM_sf"/>
</dbReference>
<dbReference type="InterPro" id="IPR003593">
    <property type="entry name" value="AAA+_ATPase"/>
</dbReference>
<keyword evidence="6" id="KW-0067">ATP-binding</keyword>
<dbReference type="Pfam" id="PF00005">
    <property type="entry name" value="ABC_tran"/>
    <property type="match status" value="1"/>
</dbReference>
<dbReference type="InterPro" id="IPR011527">
    <property type="entry name" value="ABC1_TM_dom"/>
</dbReference>
<dbReference type="Gene3D" id="1.20.1560.10">
    <property type="entry name" value="ABC transporter type 1, transmembrane domain"/>
    <property type="match status" value="1"/>
</dbReference>
<organism evidence="12 13">
    <name type="scientific">Hymenobacter gelipurpurascens</name>
    <dbReference type="NCBI Taxonomy" id="89968"/>
    <lineage>
        <taxon>Bacteria</taxon>
        <taxon>Pseudomonadati</taxon>
        <taxon>Bacteroidota</taxon>
        <taxon>Cytophagia</taxon>
        <taxon>Cytophagales</taxon>
        <taxon>Hymenobacteraceae</taxon>
        <taxon>Hymenobacter</taxon>
    </lineage>
</organism>
<evidence type="ECO:0000256" key="4">
    <source>
        <dbReference type="ARBA" id="ARBA00022692"/>
    </source>
</evidence>
<dbReference type="PROSITE" id="PS00211">
    <property type="entry name" value="ABC_TRANSPORTER_1"/>
    <property type="match status" value="1"/>
</dbReference>
<sequence>MLLLLLLASILDVFGLASLVPVIMAASRPGSVLQNKYSLWLYNTLSFSTEKNFLIFLIITVFILFLIKNVFSTLISYQQVKFTAHIALTVIASQFQKHINLPYLRFNEVGSPKLMNSTLNVPNAFVNGIIRQLFIFFSELIIVALVIAGMLIYQPILFVILGVVLVPSMMLIYRLLRNRSQRVGVALSELRPFSYGALVESFIGFIELRLAGKQRKFKQRLLNNQEEIQDLEADAYLYSLIPQRLIEMVAISAVVTIFLYSLLFADNPASLITTIGLFAAAAYRLMPSMNRLLTAVVTLKQNQYVIDDLLSMREYLQAPEPVQQPLEFKKSISFNRVSFSFPGSEKPVLDNISFMVNKGEKIGFIGSSGSGKTTLMNLLLRFYTEGKGSIKVDEAALSPANLAAWYELVGYVKQDTFLMEASIGDNITLRDEQVDSERMQYALEQASLMDFVAKLPEGLNTSIGERGSRLSGGQRQRIGIARALYKQAEVLVLDEATSALDNETEREVSEAISKLSHTNITIFIIAHRLTTLRECDRIYELRNGQIVAEHQYENLMRTLA</sequence>
<dbReference type="PANTHER" id="PTHR24221">
    <property type="entry name" value="ATP-BINDING CASSETTE SUB-FAMILY B"/>
    <property type="match status" value="1"/>
</dbReference>
<dbReference type="PROSITE" id="PS50929">
    <property type="entry name" value="ABC_TM1F"/>
    <property type="match status" value="1"/>
</dbReference>
<dbReference type="Gene3D" id="3.40.50.300">
    <property type="entry name" value="P-loop containing nucleotide triphosphate hydrolases"/>
    <property type="match status" value="1"/>
</dbReference>
<name>A0A212TPJ7_9BACT</name>
<evidence type="ECO:0000256" key="1">
    <source>
        <dbReference type="ARBA" id="ARBA00004651"/>
    </source>
</evidence>
<evidence type="ECO:0000313" key="12">
    <source>
        <dbReference type="EMBL" id="SNC67754.1"/>
    </source>
</evidence>
<dbReference type="SMART" id="SM00382">
    <property type="entry name" value="AAA"/>
    <property type="match status" value="1"/>
</dbReference>
<dbReference type="FunFam" id="3.40.50.300:FF:000221">
    <property type="entry name" value="Multidrug ABC transporter ATP-binding protein"/>
    <property type="match status" value="1"/>
</dbReference>
<dbReference type="PANTHER" id="PTHR24221:SF654">
    <property type="entry name" value="ATP-BINDING CASSETTE SUB-FAMILY B MEMBER 6"/>
    <property type="match status" value="1"/>
</dbReference>
<proteinExistence type="predicted"/>
<dbReference type="AlphaFoldDB" id="A0A212TPJ7"/>
<evidence type="ECO:0000256" key="3">
    <source>
        <dbReference type="ARBA" id="ARBA00022475"/>
    </source>
</evidence>
<dbReference type="InterPro" id="IPR003439">
    <property type="entry name" value="ABC_transporter-like_ATP-bd"/>
</dbReference>
<evidence type="ECO:0000256" key="8">
    <source>
        <dbReference type="ARBA" id="ARBA00023136"/>
    </source>
</evidence>
<protein>
    <submittedName>
        <fullName evidence="12">ABC-type multidrug transport system, ATPase and permease component</fullName>
    </submittedName>
</protein>
<dbReference type="GO" id="GO:0005524">
    <property type="term" value="F:ATP binding"/>
    <property type="evidence" value="ECO:0007669"/>
    <property type="project" value="UniProtKB-KW"/>
</dbReference>
<accession>A0A212TPJ7</accession>